<evidence type="ECO:0000313" key="2">
    <source>
        <dbReference type="EMBL" id="CAI2383419.1"/>
    </source>
</evidence>
<accession>A0AAD2D6U4</accession>
<keyword evidence="3" id="KW-1185">Reference proteome</keyword>
<protein>
    <submittedName>
        <fullName evidence="2">Uncharacterized protein</fullName>
    </submittedName>
</protein>
<feature type="region of interest" description="Disordered" evidence="1">
    <location>
        <begin position="1"/>
        <end position="24"/>
    </location>
</feature>
<feature type="compositionally biased region" description="Polar residues" evidence="1">
    <location>
        <begin position="355"/>
        <end position="364"/>
    </location>
</feature>
<evidence type="ECO:0000313" key="3">
    <source>
        <dbReference type="Proteomes" id="UP001295684"/>
    </source>
</evidence>
<feature type="region of interest" description="Disordered" evidence="1">
    <location>
        <begin position="345"/>
        <end position="429"/>
    </location>
</feature>
<dbReference type="EMBL" id="CAMPGE010025682">
    <property type="protein sequence ID" value="CAI2383419.1"/>
    <property type="molecule type" value="Genomic_DNA"/>
</dbReference>
<name>A0AAD2D6U4_EUPCR</name>
<dbReference type="AlphaFoldDB" id="A0AAD2D6U4"/>
<reference evidence="2" key="1">
    <citation type="submission" date="2023-07" db="EMBL/GenBank/DDBJ databases">
        <authorList>
            <consortium name="AG Swart"/>
            <person name="Singh M."/>
            <person name="Singh A."/>
            <person name="Seah K."/>
            <person name="Emmerich C."/>
        </authorList>
    </citation>
    <scope>NUCLEOTIDE SEQUENCE</scope>
    <source>
        <strain evidence="2">DP1</strain>
    </source>
</reference>
<evidence type="ECO:0000256" key="1">
    <source>
        <dbReference type="SAM" id="MobiDB-lite"/>
    </source>
</evidence>
<sequence>MYQERGPRPITRASINSRSQMRTKKDWDDRFSIERMPQYNALRDKHCQAYVNMIKKKFKKPKRIQGQTELAPGRIRKRKIRKTVEAGEERSVSRRISKRPPKAGLRINRATITEEMVKNLEEDLHKSWADYNIPQYHSEVFTKYLKLLQMDSAAAMMAKEIEDLKKNKAPIQKVSIAIIARENCLDEVKQFGDHGIEVLESYITKCTHKLHSLRMLSLNAVECIVIWREQMLYAYNQCTPMNKNNPSPNIAYLWDGTNYLVKMKSDTDFLSEHVLSKYFNFSDKNDPFLVIPSVAHAGVGLKGLKKGRAKKQLKHKSTSDKFEVPLDNSLMQRIKASEVILEKEVKDTESEAASPMSSKKQISPSKDIEMEPENAENTNPNQKKEGQKTTSVPARQNLFEIRKQKKTETAPSAPQPPANPPTASEQALTTEDSKFDYELIPLDLSSSAAASFLQDYTRKIDPKFNVTYNTPEYILEECFKGNNAQCYKINNKETSEEIDGILLYSGDSHFDRINLHHISTVNKKGFELAMKVVIDHIWTHETVKEIRIGLHHYDEEKNGKTVKTVDPEMKEAMKKNKLKWKNILNVKNDRILVMGSVRDKADITRNELEDMLSVKSALCYSVSKETVRPQSAKSNSSLFFIPSLCLSSLIKSKINTNDEDLPIHHKSLVGILNKVKENRIDAFPNTACNKDADVIKAIEPAIANDIKLDQRMIKASQNEYHCNATKVEGKLLSIDYCTYSVTSKIYAYLRIKTKDMMCVKAPNIDSEIFFMPVGNKSEFGLLVFKRPSDIHFSTSIELYEYCKDITSSMSESETKFTSGLYLPCFKKVIQNEKLDFMHGLEVDEEEKTLISDTVFNSEVTIQGKVPKRAALKFKPDDNSYIIQDDYILVLTHPSLEEDAKVPFICGIVTQDDWITA</sequence>
<proteinExistence type="predicted"/>
<organism evidence="2 3">
    <name type="scientific">Euplotes crassus</name>
    <dbReference type="NCBI Taxonomy" id="5936"/>
    <lineage>
        <taxon>Eukaryota</taxon>
        <taxon>Sar</taxon>
        <taxon>Alveolata</taxon>
        <taxon>Ciliophora</taxon>
        <taxon>Intramacronucleata</taxon>
        <taxon>Spirotrichea</taxon>
        <taxon>Hypotrichia</taxon>
        <taxon>Euplotida</taxon>
        <taxon>Euplotidae</taxon>
        <taxon>Moneuplotes</taxon>
    </lineage>
</organism>
<comment type="caution">
    <text evidence="2">The sequence shown here is derived from an EMBL/GenBank/DDBJ whole genome shotgun (WGS) entry which is preliminary data.</text>
</comment>
<dbReference type="Proteomes" id="UP001295684">
    <property type="component" value="Unassembled WGS sequence"/>
</dbReference>
<gene>
    <name evidence="2" type="ORF">ECRASSUSDP1_LOCUS24918</name>
</gene>